<dbReference type="AlphaFoldDB" id="A0A518ANM9"/>
<keyword evidence="2" id="KW-0472">Membrane</keyword>
<organism evidence="3 4">
    <name type="scientific">Aeoliella mucimassa</name>
    <dbReference type="NCBI Taxonomy" id="2527972"/>
    <lineage>
        <taxon>Bacteria</taxon>
        <taxon>Pseudomonadati</taxon>
        <taxon>Planctomycetota</taxon>
        <taxon>Planctomycetia</taxon>
        <taxon>Pirellulales</taxon>
        <taxon>Lacipirellulaceae</taxon>
        <taxon>Aeoliella</taxon>
    </lineage>
</organism>
<evidence type="ECO:0000313" key="3">
    <source>
        <dbReference type="EMBL" id="QDU56333.1"/>
    </source>
</evidence>
<dbReference type="RefSeq" id="WP_145247095.1">
    <property type="nucleotide sequence ID" value="NZ_CP036278.1"/>
</dbReference>
<name>A0A518ANM9_9BACT</name>
<evidence type="ECO:0000313" key="4">
    <source>
        <dbReference type="Proteomes" id="UP000315750"/>
    </source>
</evidence>
<feature type="region of interest" description="Disordered" evidence="1">
    <location>
        <begin position="32"/>
        <end position="92"/>
    </location>
</feature>
<accession>A0A518ANM9</accession>
<evidence type="ECO:0000256" key="2">
    <source>
        <dbReference type="SAM" id="Phobius"/>
    </source>
</evidence>
<dbReference type="KEGG" id="amuc:Pan181_25420"/>
<feature type="region of interest" description="Disordered" evidence="1">
    <location>
        <begin position="107"/>
        <end position="179"/>
    </location>
</feature>
<reference evidence="3 4" key="1">
    <citation type="submission" date="2019-02" db="EMBL/GenBank/DDBJ databases">
        <title>Deep-cultivation of Planctomycetes and their phenomic and genomic characterization uncovers novel biology.</title>
        <authorList>
            <person name="Wiegand S."/>
            <person name="Jogler M."/>
            <person name="Boedeker C."/>
            <person name="Pinto D."/>
            <person name="Vollmers J."/>
            <person name="Rivas-Marin E."/>
            <person name="Kohn T."/>
            <person name="Peeters S.H."/>
            <person name="Heuer A."/>
            <person name="Rast P."/>
            <person name="Oberbeckmann S."/>
            <person name="Bunk B."/>
            <person name="Jeske O."/>
            <person name="Meyerdierks A."/>
            <person name="Storesund J.E."/>
            <person name="Kallscheuer N."/>
            <person name="Luecker S."/>
            <person name="Lage O.M."/>
            <person name="Pohl T."/>
            <person name="Merkel B.J."/>
            <person name="Hornburger P."/>
            <person name="Mueller R.-W."/>
            <person name="Bruemmer F."/>
            <person name="Labrenz M."/>
            <person name="Spormann A.M."/>
            <person name="Op den Camp H."/>
            <person name="Overmann J."/>
            <person name="Amann R."/>
            <person name="Jetten M.S.M."/>
            <person name="Mascher T."/>
            <person name="Medema M.H."/>
            <person name="Devos D.P."/>
            <person name="Kaster A.-K."/>
            <person name="Ovreas L."/>
            <person name="Rohde M."/>
            <person name="Galperin M.Y."/>
            <person name="Jogler C."/>
        </authorList>
    </citation>
    <scope>NUCLEOTIDE SEQUENCE [LARGE SCALE GENOMIC DNA]</scope>
    <source>
        <strain evidence="3 4">Pan181</strain>
    </source>
</reference>
<sequence length="179" mass="18971">MQRPPLLFRVFAVISAVVLMAAFVWWRSQSYTDASNTPDDNRPEMRMSSSKSLTISAGEFGESPPEPANQPAEAEQPHTLTPKELSAYSSKSGVPLIESKAIDVESLGNKGKLGPPDESLAPPLFTPNALGGRADESELGPPPAIDSTLPGTKSFIPLIDLRSEPGNMPKAKTAGGKGM</sequence>
<gene>
    <name evidence="3" type="ORF">Pan181_25420</name>
</gene>
<dbReference type="Proteomes" id="UP000315750">
    <property type="component" value="Chromosome"/>
</dbReference>
<feature type="transmembrane region" description="Helical" evidence="2">
    <location>
        <begin position="6"/>
        <end position="26"/>
    </location>
</feature>
<keyword evidence="4" id="KW-1185">Reference proteome</keyword>
<proteinExistence type="predicted"/>
<keyword evidence="2" id="KW-1133">Transmembrane helix</keyword>
<dbReference type="EMBL" id="CP036278">
    <property type="protein sequence ID" value="QDU56333.1"/>
    <property type="molecule type" value="Genomic_DNA"/>
</dbReference>
<keyword evidence="2" id="KW-0812">Transmembrane</keyword>
<protein>
    <submittedName>
        <fullName evidence="3">Uncharacterized protein</fullName>
    </submittedName>
</protein>
<evidence type="ECO:0000256" key="1">
    <source>
        <dbReference type="SAM" id="MobiDB-lite"/>
    </source>
</evidence>